<feature type="domain" description="Gfo/Idh/MocA-like oxidoreductase N-terminal" evidence="2">
    <location>
        <begin position="40"/>
        <end position="137"/>
    </location>
</feature>
<accession>A0A0D8J455</accession>
<accession>A0A0W7TR37</accession>
<dbReference type="AlphaFoldDB" id="A0A0D8J455"/>
<proteinExistence type="predicted"/>
<evidence type="ECO:0000313" key="7">
    <source>
        <dbReference type="Proteomes" id="UP000053433"/>
    </source>
</evidence>
<dbReference type="GO" id="GO:0000166">
    <property type="term" value="F:nucleotide binding"/>
    <property type="evidence" value="ECO:0007669"/>
    <property type="project" value="InterPro"/>
</dbReference>
<gene>
    <name evidence="5" type="ORF">ASJ35_08785</name>
    <name evidence="4" type="ORF">TQ39_05050</name>
</gene>
<keyword evidence="1" id="KW-0560">Oxidoreductase</keyword>
<dbReference type="EMBL" id="JXXK01000005">
    <property type="protein sequence ID" value="KJF40593.1"/>
    <property type="molecule type" value="Genomic_DNA"/>
</dbReference>
<dbReference type="Proteomes" id="UP000032483">
    <property type="component" value="Unassembled WGS sequence"/>
</dbReference>
<evidence type="ECO:0000259" key="2">
    <source>
        <dbReference type="Pfam" id="PF01408"/>
    </source>
</evidence>
<feature type="domain" description="GFO/IDH/MocA-like oxidoreductase" evidence="3">
    <location>
        <begin position="149"/>
        <end position="274"/>
    </location>
</feature>
<dbReference type="PANTHER" id="PTHR43818:SF11">
    <property type="entry name" value="BCDNA.GH03377"/>
    <property type="match status" value="1"/>
</dbReference>
<reference evidence="5 7" key="2">
    <citation type="submission" date="2015-10" db="EMBL/GenBank/DDBJ databases">
        <title>A novel member of the family Ruminococcaceae isolated from human faeces.</title>
        <authorList>
            <person name="Shkoporov A.N."/>
            <person name="Chaplin A.V."/>
            <person name="Motuzova O.V."/>
            <person name="Kafarskaia L.I."/>
            <person name="Efimov B.A."/>
        </authorList>
    </citation>
    <scope>NUCLEOTIDE SEQUENCE [LARGE SCALE GENOMIC DNA]</scope>
    <source>
        <strain evidence="5 7">668</strain>
    </source>
</reference>
<dbReference type="SUPFAM" id="SSF55347">
    <property type="entry name" value="Glyceraldehyde-3-phosphate dehydrogenase-like, C-terminal domain"/>
    <property type="match status" value="1"/>
</dbReference>
<dbReference type="Pfam" id="PF01408">
    <property type="entry name" value="GFO_IDH_MocA"/>
    <property type="match status" value="1"/>
</dbReference>
<evidence type="ECO:0000313" key="5">
    <source>
        <dbReference type="EMBL" id="KUE76306.1"/>
    </source>
</evidence>
<dbReference type="InterPro" id="IPR036291">
    <property type="entry name" value="NAD(P)-bd_dom_sf"/>
</dbReference>
<reference evidence="4" key="1">
    <citation type="submission" date="2015-02" db="EMBL/GenBank/DDBJ databases">
        <title>A novel member of the family Ruminococcaceae isolated from human feces.</title>
        <authorList>
            <person name="Shkoporov A.N."/>
            <person name="Chaplin A.V."/>
            <person name="Motuzova O.V."/>
            <person name="Kafarskaia L.I."/>
            <person name="Khokhlova E.V."/>
            <person name="Efimov B.A."/>
        </authorList>
    </citation>
    <scope>NUCLEOTIDE SEQUENCE [LARGE SCALE GENOMIC DNA]</scope>
    <source>
        <strain evidence="4">585-1</strain>
    </source>
</reference>
<dbReference type="InterPro" id="IPR000683">
    <property type="entry name" value="Gfo/Idh/MocA-like_OxRdtase_N"/>
</dbReference>
<dbReference type="Pfam" id="PF22725">
    <property type="entry name" value="GFO_IDH_MocA_C3"/>
    <property type="match status" value="1"/>
</dbReference>
<dbReference type="PANTHER" id="PTHR43818">
    <property type="entry name" value="BCDNA.GH03377"/>
    <property type="match status" value="1"/>
</dbReference>
<dbReference type="PATRIC" id="fig|1550024.3.peg.1137"/>
<protein>
    <submittedName>
        <fullName evidence="4">Oxidoreductase</fullName>
    </submittedName>
</protein>
<dbReference type="RefSeq" id="WP_050004786.1">
    <property type="nucleotide sequence ID" value="NZ_CATXDA010000028.1"/>
</dbReference>
<comment type="caution">
    <text evidence="4">The sequence shown here is derived from an EMBL/GenBank/DDBJ whole genome shotgun (WGS) entry which is preliminary data.</text>
</comment>
<dbReference type="InterPro" id="IPR055170">
    <property type="entry name" value="GFO_IDH_MocA-like_dom"/>
</dbReference>
<dbReference type="EMBL" id="LMUA01000010">
    <property type="protein sequence ID" value="KUE76306.1"/>
    <property type="molecule type" value="Genomic_DNA"/>
</dbReference>
<dbReference type="Proteomes" id="UP000053433">
    <property type="component" value="Unassembled WGS sequence"/>
</dbReference>
<organism evidence="4 6">
    <name type="scientific">Ruthenibacterium lactatiformans</name>
    <dbReference type="NCBI Taxonomy" id="1550024"/>
    <lineage>
        <taxon>Bacteria</taxon>
        <taxon>Bacillati</taxon>
        <taxon>Bacillota</taxon>
        <taxon>Clostridia</taxon>
        <taxon>Eubacteriales</taxon>
        <taxon>Oscillospiraceae</taxon>
        <taxon>Ruthenibacterium</taxon>
    </lineage>
</organism>
<dbReference type="GeneID" id="42855993"/>
<dbReference type="Gene3D" id="3.40.50.720">
    <property type="entry name" value="NAD(P)-binding Rossmann-like Domain"/>
    <property type="match status" value="1"/>
</dbReference>
<dbReference type="Gene3D" id="3.30.360.10">
    <property type="entry name" value="Dihydrodipicolinate Reductase, domain 2"/>
    <property type="match status" value="1"/>
</dbReference>
<dbReference type="SUPFAM" id="SSF51735">
    <property type="entry name" value="NAD(P)-binding Rossmann-fold domains"/>
    <property type="match status" value="1"/>
</dbReference>
<sequence length="351" mass="38862">MELHLPPKPTPTVLPGEFRFAAAGLAHGHIYGMVNGLLDAGAELVGVWDEDLKKVSAFQSAFPQAHAASCLDELLDAPDISLIVSAAVPSERCPLGLRVMAAGKDYFVDKAPMTTPDQLAAARRAVVETGRKYMVYYSERLHNEAATLADELIRRGEIGRVLHMEGFGPHRLGNARPDWFYQKACCGGILCDIGSHQLEQFLYFTGAEDADITFAHKANYAHPGHPEFEDFGECTAAASNGATGYFRVDWFTPDGLRNWGDGRTFILGTDGYIELRKYIDLAADKKQENMVYWANRKGEFRFDATGQVGFPFFTRLIRDCIDRTETAMTQKHAFKAAELCLKAQALADEEI</sequence>
<evidence type="ECO:0000313" key="4">
    <source>
        <dbReference type="EMBL" id="KJF40593.1"/>
    </source>
</evidence>
<keyword evidence="6" id="KW-1185">Reference proteome</keyword>
<evidence type="ECO:0000313" key="6">
    <source>
        <dbReference type="Proteomes" id="UP000032483"/>
    </source>
</evidence>
<dbReference type="InterPro" id="IPR050463">
    <property type="entry name" value="Gfo/Idh/MocA_oxidrdct_glycsds"/>
</dbReference>
<name>A0A0D8J455_9FIRM</name>
<evidence type="ECO:0000256" key="1">
    <source>
        <dbReference type="ARBA" id="ARBA00023002"/>
    </source>
</evidence>
<evidence type="ECO:0000259" key="3">
    <source>
        <dbReference type="Pfam" id="PF22725"/>
    </source>
</evidence>
<dbReference type="GO" id="GO:0016491">
    <property type="term" value="F:oxidoreductase activity"/>
    <property type="evidence" value="ECO:0007669"/>
    <property type="project" value="UniProtKB-KW"/>
</dbReference>